<dbReference type="OrthoDB" id="5865724at2759"/>
<name>A0A2G9T767_TELCI</name>
<dbReference type="EMBL" id="KZ406353">
    <property type="protein sequence ID" value="PIO53795.1"/>
    <property type="molecule type" value="Genomic_DNA"/>
</dbReference>
<dbReference type="InterPro" id="IPR019408">
    <property type="entry name" value="7TM_GPCR_serpentine_rcpt_Srab"/>
</dbReference>
<protein>
    <submittedName>
        <fullName evidence="6">Uncharacterized protein</fullName>
    </submittedName>
</protein>
<keyword evidence="3 5" id="KW-1133">Transmembrane helix</keyword>
<dbReference type="Pfam" id="PF10292">
    <property type="entry name" value="7TM_GPCR_Srab"/>
    <property type="match status" value="1"/>
</dbReference>
<feature type="transmembrane region" description="Helical" evidence="5">
    <location>
        <begin position="139"/>
        <end position="158"/>
    </location>
</feature>
<keyword evidence="2 5" id="KW-0812">Transmembrane</keyword>
<evidence type="ECO:0000256" key="3">
    <source>
        <dbReference type="ARBA" id="ARBA00022989"/>
    </source>
</evidence>
<dbReference type="Proteomes" id="UP000230423">
    <property type="component" value="Unassembled WGS sequence"/>
</dbReference>
<evidence type="ECO:0000256" key="2">
    <source>
        <dbReference type="ARBA" id="ARBA00022692"/>
    </source>
</evidence>
<evidence type="ECO:0000256" key="4">
    <source>
        <dbReference type="ARBA" id="ARBA00023136"/>
    </source>
</evidence>
<gene>
    <name evidence="6" type="ORF">TELCIR_24857</name>
</gene>
<feature type="transmembrane region" description="Helical" evidence="5">
    <location>
        <begin position="92"/>
        <end position="111"/>
    </location>
</feature>
<comment type="subcellular location">
    <subcellularLocation>
        <location evidence="1">Membrane</location>
        <topology evidence="1">Multi-pass membrane protein</topology>
    </subcellularLocation>
</comment>
<accession>A0A2G9T767</accession>
<feature type="transmembrane region" description="Helical" evidence="5">
    <location>
        <begin position="65"/>
        <end position="85"/>
    </location>
</feature>
<reference evidence="6 7" key="1">
    <citation type="submission" date="2015-09" db="EMBL/GenBank/DDBJ databases">
        <title>Draft genome of the parasitic nematode Teladorsagia circumcincta isolate WARC Sus (inbred).</title>
        <authorList>
            <person name="Mitreva M."/>
        </authorList>
    </citation>
    <scope>NUCLEOTIDE SEQUENCE [LARGE SCALE GENOMIC DNA]</scope>
    <source>
        <strain evidence="6 7">S</strain>
    </source>
</reference>
<dbReference type="GO" id="GO:0016020">
    <property type="term" value="C:membrane"/>
    <property type="evidence" value="ECO:0007669"/>
    <property type="project" value="UniProtKB-SubCell"/>
</dbReference>
<feature type="non-terminal residue" evidence="6">
    <location>
        <position position="1"/>
    </location>
</feature>
<dbReference type="PANTHER" id="PTHR46561:SF11">
    <property type="entry name" value="SERPENTINE RECEPTOR CLASS ALPHA_BETA-14"/>
    <property type="match status" value="1"/>
</dbReference>
<dbReference type="PANTHER" id="PTHR46561">
    <property type="entry name" value="SERPENTINE RECEPTOR, CLASS AB (CLASS A-LIKE)-RELATED"/>
    <property type="match status" value="1"/>
</dbReference>
<evidence type="ECO:0000313" key="6">
    <source>
        <dbReference type="EMBL" id="PIO53795.1"/>
    </source>
</evidence>
<dbReference type="AlphaFoldDB" id="A0A2G9T767"/>
<evidence type="ECO:0000256" key="5">
    <source>
        <dbReference type="SAM" id="Phobius"/>
    </source>
</evidence>
<sequence length="165" mass="18506">VTHLFKILSAAKACDVLVPPLFCFVLRSIASTSFTSHAFIHLAMVTERAIASRQMKTYEKSDGRIGYFMAILSVNHVTFAILRVIGFSSQQYLEFCAFQVIFALTVALYSMHKYSFSDETFYCSAATPSTMTDVTSTSYLIAVMEAVILIMFVLVYIVNMKREKG</sequence>
<organism evidence="6 7">
    <name type="scientific">Teladorsagia circumcincta</name>
    <name type="common">Brown stomach worm</name>
    <name type="synonym">Ostertagia circumcincta</name>
    <dbReference type="NCBI Taxonomy" id="45464"/>
    <lineage>
        <taxon>Eukaryota</taxon>
        <taxon>Metazoa</taxon>
        <taxon>Ecdysozoa</taxon>
        <taxon>Nematoda</taxon>
        <taxon>Chromadorea</taxon>
        <taxon>Rhabditida</taxon>
        <taxon>Rhabditina</taxon>
        <taxon>Rhabditomorpha</taxon>
        <taxon>Strongyloidea</taxon>
        <taxon>Trichostrongylidae</taxon>
        <taxon>Teladorsagia</taxon>
    </lineage>
</organism>
<dbReference type="InterPro" id="IPR053286">
    <property type="entry name" value="Nematode_rcpt-like_srab"/>
</dbReference>
<proteinExistence type="predicted"/>
<evidence type="ECO:0000313" key="7">
    <source>
        <dbReference type="Proteomes" id="UP000230423"/>
    </source>
</evidence>
<keyword evidence="7" id="KW-1185">Reference proteome</keyword>
<evidence type="ECO:0000256" key="1">
    <source>
        <dbReference type="ARBA" id="ARBA00004141"/>
    </source>
</evidence>
<keyword evidence="4 5" id="KW-0472">Membrane</keyword>